<dbReference type="AlphaFoldDB" id="A0A2N3KX31"/>
<sequence length="63" mass="6967">MAKQPFALVILPDTQKRKAKQVGVPASPFLGDRWSWGDHANAEFVTLGAMAFLGDLPSGRRQW</sequence>
<proteinExistence type="predicted"/>
<dbReference type="EMBL" id="NWTK01000003">
    <property type="protein sequence ID" value="PKR55088.1"/>
    <property type="molecule type" value="Genomic_DNA"/>
</dbReference>
<dbReference type="Proteomes" id="UP000233597">
    <property type="component" value="Unassembled WGS sequence"/>
</dbReference>
<protein>
    <submittedName>
        <fullName evidence="1">Uncharacterized protein</fullName>
    </submittedName>
</protein>
<comment type="caution">
    <text evidence="1">The sequence shown here is derived from an EMBL/GenBank/DDBJ whole genome shotgun (WGS) entry which is preliminary data.</text>
</comment>
<accession>A0A2N3KX31</accession>
<evidence type="ECO:0000313" key="2">
    <source>
        <dbReference type="Proteomes" id="UP000233597"/>
    </source>
</evidence>
<name>A0A2N3KX31_9PROT</name>
<reference evidence="1 2" key="1">
    <citation type="submission" date="2017-09" db="EMBL/GenBank/DDBJ databases">
        <title>Biodiversity and function of Thalassospira species in the particle-attached aromatic-hydrocarbon-degrading consortia from the surface seawater of the South China Sea.</title>
        <authorList>
            <person name="Dong C."/>
            <person name="Liu R."/>
            <person name="Shao Z."/>
        </authorList>
    </citation>
    <scope>NUCLEOTIDE SEQUENCE [LARGE SCALE GENOMIC DNA]</scope>
    <source>
        <strain evidence="1 2">CSC1P2</strain>
    </source>
</reference>
<gene>
    <name evidence="1" type="ORF">COO20_06800</name>
</gene>
<evidence type="ECO:0000313" key="1">
    <source>
        <dbReference type="EMBL" id="PKR55088.1"/>
    </source>
</evidence>
<organism evidence="1 2">
    <name type="scientific">Thalassospira marina</name>
    <dbReference type="NCBI Taxonomy" id="2048283"/>
    <lineage>
        <taxon>Bacteria</taxon>
        <taxon>Pseudomonadati</taxon>
        <taxon>Pseudomonadota</taxon>
        <taxon>Alphaproteobacteria</taxon>
        <taxon>Rhodospirillales</taxon>
        <taxon>Thalassospiraceae</taxon>
        <taxon>Thalassospira</taxon>
    </lineage>
</organism>